<evidence type="ECO:0000313" key="2">
    <source>
        <dbReference type="EMBL" id="CAE0447607.1"/>
    </source>
</evidence>
<proteinExistence type="predicted"/>
<dbReference type="Pfam" id="PF05139">
    <property type="entry name" value="Erythro_esteras"/>
    <property type="match status" value="1"/>
</dbReference>
<evidence type="ECO:0008006" key="3">
    <source>
        <dbReference type="Google" id="ProtNLM"/>
    </source>
</evidence>
<dbReference type="InterPro" id="IPR052036">
    <property type="entry name" value="Hydrolase/PRTase-associated"/>
</dbReference>
<gene>
    <name evidence="2" type="ORF">ASTO00021_LOCUS17576</name>
</gene>
<dbReference type="CDD" id="cd14728">
    <property type="entry name" value="Ere-like"/>
    <property type="match status" value="1"/>
</dbReference>
<name>A0A7S3V2L1_9STRA</name>
<dbReference type="PANTHER" id="PTHR31299">
    <property type="entry name" value="ESTERASE, PUTATIVE (AFU_ORTHOLOGUE AFUA_1G05850)-RELATED"/>
    <property type="match status" value="1"/>
</dbReference>
<organism evidence="2">
    <name type="scientific">Aplanochytrium stocchinoi</name>
    <dbReference type="NCBI Taxonomy" id="215587"/>
    <lineage>
        <taxon>Eukaryota</taxon>
        <taxon>Sar</taxon>
        <taxon>Stramenopiles</taxon>
        <taxon>Bigyra</taxon>
        <taxon>Labyrinthulomycetes</taxon>
        <taxon>Thraustochytrida</taxon>
        <taxon>Thraustochytriidae</taxon>
        <taxon>Aplanochytrium</taxon>
    </lineage>
</organism>
<dbReference type="GO" id="GO:0046677">
    <property type="term" value="P:response to antibiotic"/>
    <property type="evidence" value="ECO:0007669"/>
    <property type="project" value="InterPro"/>
</dbReference>
<dbReference type="PANTHER" id="PTHR31299:SF0">
    <property type="entry name" value="ESTERASE, PUTATIVE (AFU_ORTHOLOGUE AFUA_1G05850)-RELATED"/>
    <property type="match status" value="1"/>
</dbReference>
<protein>
    <recommendedName>
        <fullName evidence="3">Erythromycin esterase</fullName>
    </recommendedName>
</protein>
<evidence type="ECO:0000256" key="1">
    <source>
        <dbReference type="SAM" id="MobiDB-lite"/>
    </source>
</evidence>
<dbReference type="AlphaFoldDB" id="A0A7S3V2L1"/>
<feature type="region of interest" description="Disordered" evidence="1">
    <location>
        <begin position="149"/>
        <end position="170"/>
    </location>
</feature>
<dbReference type="Gene3D" id="1.20.1440.30">
    <property type="entry name" value="Biosynthetic Protein domain"/>
    <property type="match status" value="1"/>
</dbReference>
<accession>A0A7S3V2L1</accession>
<dbReference type="SUPFAM" id="SSF159501">
    <property type="entry name" value="EreA/ChaN-like"/>
    <property type="match status" value="1"/>
</dbReference>
<dbReference type="InterPro" id="IPR007815">
    <property type="entry name" value="Emycin_Estase"/>
</dbReference>
<sequence>MRCLENSLKFLGLLGIERNRYRFRYHSQYRYKPSYQYSNSYLQAKPYSQKSEKMALHEEAVKKAAATLGRDVLSLDSLRKNSFQCIREAIGNAQVVMLGESSHGTEEFYAFRRDLTVALVEQGGFNAVLCEGDFPPFFELNKYIGATKRKEEDSEEKSEKSLENKGKKNVETSEDLQAMKDLHARFPQWMWHNQPFRELIGMLKSHNAKASVTVPTCLLGLDIYSLFRSADEVVKYLKTADPDLAKVAIANYSTLNCFRDDPHEYTYCLHHGTVEPQAVQVAQVLQEILKKQLQLENQAYNGDAFFSGAENAHVVQAAEQYYRKSFMGGTVTWNLRDTAMADFVSHAIAYVERRNPGTRARIVIWAHNSHIGDSAATEHTLRREYNLGRLLRQRFSIENTFSLGFSTDTGTVRAATSWGAPDKVMDLIPSLSGSHGDLFHKVAECTGKKNFGFFMRGNGSFSRVVSAESNKILGVPRLQRFIGVQYVKHSERMSHYSECKINEQYDMLVHMDETSAVRRIQIDQAESAAEKNKNSLDSSYRKWDKFAEEMESDDDEYSPNETGPWG</sequence>
<dbReference type="EMBL" id="HBIN01022855">
    <property type="protein sequence ID" value="CAE0447607.1"/>
    <property type="molecule type" value="Transcribed_RNA"/>
</dbReference>
<reference evidence="2" key="1">
    <citation type="submission" date="2021-01" db="EMBL/GenBank/DDBJ databases">
        <authorList>
            <person name="Corre E."/>
            <person name="Pelletier E."/>
            <person name="Niang G."/>
            <person name="Scheremetjew M."/>
            <person name="Finn R."/>
            <person name="Kale V."/>
            <person name="Holt S."/>
            <person name="Cochrane G."/>
            <person name="Meng A."/>
            <person name="Brown T."/>
            <person name="Cohen L."/>
        </authorList>
    </citation>
    <scope>NUCLEOTIDE SEQUENCE</scope>
    <source>
        <strain evidence="2">GSBS06</strain>
    </source>
</reference>
<dbReference type="Gene3D" id="3.40.1660.10">
    <property type="entry name" value="EreA-like (biosynthetic domain)"/>
    <property type="match status" value="2"/>
</dbReference>